<dbReference type="SUPFAM" id="SSF81431">
    <property type="entry name" value="Mitochondrial cytochrome c oxidase subunit VIIIb (aka IX)"/>
    <property type="match status" value="1"/>
</dbReference>
<dbReference type="UniPathway" id="UPA00705"/>
<keyword evidence="9 11" id="KW-0472">Membrane</keyword>
<accession>A0A7K6WG56</accession>
<dbReference type="GO" id="GO:0006123">
    <property type="term" value="P:mitochondrial electron transport, cytochrome c to oxygen"/>
    <property type="evidence" value="ECO:0007669"/>
    <property type="project" value="InterPro"/>
</dbReference>
<feature type="transmembrane region" description="Helical" evidence="11">
    <location>
        <begin position="40"/>
        <end position="59"/>
    </location>
</feature>
<dbReference type="InterPro" id="IPR003205">
    <property type="entry name" value="Cyt_c_oxidase_su8"/>
</dbReference>
<sequence>MSLAARLTRSFLRSAARPGAAQRGITSGPPEQPLGPGESVVGFLAIFAACLGPAAWVLAHLEDYKKRE</sequence>
<dbReference type="FunFam" id="4.10.81.10:FF:000001">
    <property type="entry name" value="Cytochrome c oxidase subunit 8B, mitochondrial"/>
    <property type="match status" value="1"/>
</dbReference>
<evidence type="ECO:0000313" key="12">
    <source>
        <dbReference type="EMBL" id="NWX45265.1"/>
    </source>
</evidence>
<name>A0A7K6WG56_STECA</name>
<evidence type="ECO:0000313" key="13">
    <source>
        <dbReference type="Proteomes" id="UP000516988"/>
    </source>
</evidence>
<keyword evidence="8" id="KW-0496">Mitochondrion</keyword>
<evidence type="ECO:0000256" key="6">
    <source>
        <dbReference type="ARBA" id="ARBA00022946"/>
    </source>
</evidence>
<dbReference type="EMBL" id="VZSC01009029">
    <property type="protein sequence ID" value="NWX45265.1"/>
    <property type="molecule type" value="Genomic_DNA"/>
</dbReference>
<evidence type="ECO:0000256" key="11">
    <source>
        <dbReference type="SAM" id="Phobius"/>
    </source>
</evidence>
<evidence type="ECO:0000256" key="3">
    <source>
        <dbReference type="ARBA" id="ARBA00010117"/>
    </source>
</evidence>
<dbReference type="PANTHER" id="PTHR16717:SF5">
    <property type="entry name" value="CYTOCHROME C OXIDASE SUBUNIT 8, ISOFORM A"/>
    <property type="match status" value="1"/>
</dbReference>
<comment type="subcellular location">
    <subcellularLocation>
        <location evidence="1">Mitochondrion inner membrane</location>
        <topology evidence="1">Single-pass membrane protein</topology>
    </subcellularLocation>
</comment>
<organism evidence="12 13">
    <name type="scientific">Steatornis caripensis</name>
    <name type="common">Oilbird</name>
    <dbReference type="NCBI Taxonomy" id="48435"/>
    <lineage>
        <taxon>Eukaryota</taxon>
        <taxon>Metazoa</taxon>
        <taxon>Chordata</taxon>
        <taxon>Craniata</taxon>
        <taxon>Vertebrata</taxon>
        <taxon>Euteleostomi</taxon>
        <taxon>Archelosauria</taxon>
        <taxon>Archosauria</taxon>
        <taxon>Dinosauria</taxon>
        <taxon>Saurischia</taxon>
        <taxon>Theropoda</taxon>
        <taxon>Coelurosauria</taxon>
        <taxon>Aves</taxon>
        <taxon>Neognathae</taxon>
        <taxon>Neoaves</taxon>
        <taxon>Strisores</taxon>
        <taxon>Caprimulgiformes</taxon>
        <taxon>Steatornithidae</taxon>
        <taxon>Steatornis</taxon>
    </lineage>
</organism>
<gene>
    <name evidence="12" type="primary">Cox8a</name>
    <name evidence="12" type="ORF">STECAR_R14761</name>
</gene>
<feature type="region of interest" description="Disordered" evidence="10">
    <location>
        <begin position="14"/>
        <end position="33"/>
    </location>
</feature>
<keyword evidence="6" id="KW-0809">Transit peptide</keyword>
<reference evidence="12 13" key="1">
    <citation type="submission" date="2019-09" db="EMBL/GenBank/DDBJ databases">
        <title>Bird 10,000 Genomes (B10K) Project - Family phase.</title>
        <authorList>
            <person name="Zhang G."/>
        </authorList>
    </citation>
    <scope>NUCLEOTIDE SEQUENCE [LARGE SCALE GENOMIC DNA]</scope>
    <source>
        <strain evidence="12">OUT-0004</strain>
    </source>
</reference>
<dbReference type="Gene3D" id="4.10.81.10">
    <property type="entry name" value="Cytochrome c oxidase, subunit 8"/>
    <property type="match status" value="1"/>
</dbReference>
<proteinExistence type="inferred from homology"/>
<evidence type="ECO:0000256" key="10">
    <source>
        <dbReference type="SAM" id="MobiDB-lite"/>
    </source>
</evidence>
<dbReference type="PANTHER" id="PTHR16717">
    <property type="entry name" value="CYTOCHROME C OXIDASE POLYPEPTIDE VIII"/>
    <property type="match status" value="1"/>
</dbReference>
<evidence type="ECO:0000256" key="5">
    <source>
        <dbReference type="ARBA" id="ARBA00022792"/>
    </source>
</evidence>
<feature type="non-terminal residue" evidence="12">
    <location>
        <position position="68"/>
    </location>
</feature>
<keyword evidence="13" id="KW-1185">Reference proteome</keyword>
<evidence type="ECO:0000256" key="7">
    <source>
        <dbReference type="ARBA" id="ARBA00022989"/>
    </source>
</evidence>
<comment type="pathway">
    <text evidence="2">Energy metabolism; oxidative phosphorylation.</text>
</comment>
<dbReference type="Pfam" id="PF02285">
    <property type="entry name" value="COX8"/>
    <property type="match status" value="1"/>
</dbReference>
<feature type="non-terminal residue" evidence="12">
    <location>
        <position position="1"/>
    </location>
</feature>
<keyword evidence="5" id="KW-0999">Mitochondrion inner membrane</keyword>
<dbReference type="GO" id="GO:0005743">
    <property type="term" value="C:mitochondrial inner membrane"/>
    <property type="evidence" value="ECO:0007669"/>
    <property type="project" value="UniProtKB-SubCell"/>
</dbReference>
<keyword evidence="4 11" id="KW-0812">Transmembrane</keyword>
<evidence type="ECO:0000256" key="8">
    <source>
        <dbReference type="ARBA" id="ARBA00023128"/>
    </source>
</evidence>
<keyword evidence="7 11" id="KW-1133">Transmembrane helix</keyword>
<evidence type="ECO:0000256" key="1">
    <source>
        <dbReference type="ARBA" id="ARBA00004434"/>
    </source>
</evidence>
<dbReference type="Proteomes" id="UP000516988">
    <property type="component" value="Unassembled WGS sequence"/>
</dbReference>
<evidence type="ECO:0000256" key="2">
    <source>
        <dbReference type="ARBA" id="ARBA00004673"/>
    </source>
</evidence>
<dbReference type="CDD" id="cd00930">
    <property type="entry name" value="Cyt_c_Oxidase_VIII"/>
    <property type="match status" value="1"/>
</dbReference>
<dbReference type="OrthoDB" id="8931496at2759"/>
<dbReference type="AlphaFoldDB" id="A0A7K6WG56"/>
<evidence type="ECO:0000256" key="4">
    <source>
        <dbReference type="ARBA" id="ARBA00022692"/>
    </source>
</evidence>
<dbReference type="GO" id="GO:0045277">
    <property type="term" value="C:respiratory chain complex IV"/>
    <property type="evidence" value="ECO:0007669"/>
    <property type="project" value="InterPro"/>
</dbReference>
<evidence type="ECO:0000256" key="9">
    <source>
        <dbReference type="ARBA" id="ARBA00023136"/>
    </source>
</evidence>
<comment type="similarity">
    <text evidence="3">Belongs to the cytochrome c oxidase VIII family.</text>
</comment>
<dbReference type="InterPro" id="IPR036548">
    <property type="entry name" value="Cyt_c_oxidase_su8_sf"/>
</dbReference>
<protein>
    <submittedName>
        <fullName evidence="12">COX8A oxidase</fullName>
    </submittedName>
</protein>
<comment type="caution">
    <text evidence="12">The sequence shown here is derived from an EMBL/GenBank/DDBJ whole genome shotgun (WGS) entry which is preliminary data.</text>
</comment>